<reference evidence="1 2" key="1">
    <citation type="submission" date="2017-11" db="EMBL/GenBank/DDBJ databases">
        <title>De novo assembly and phasing of dikaryotic genomes from two isolates of Puccinia coronata f. sp. avenae, the causal agent of oat crown rust.</title>
        <authorList>
            <person name="Miller M.E."/>
            <person name="Zhang Y."/>
            <person name="Omidvar V."/>
            <person name="Sperschneider J."/>
            <person name="Schwessinger B."/>
            <person name="Raley C."/>
            <person name="Palmer J.M."/>
            <person name="Garnica D."/>
            <person name="Upadhyaya N."/>
            <person name="Rathjen J."/>
            <person name="Taylor J.M."/>
            <person name="Park R.F."/>
            <person name="Dodds P.N."/>
            <person name="Hirsch C.D."/>
            <person name="Kianian S.F."/>
            <person name="Figueroa M."/>
        </authorList>
    </citation>
    <scope>NUCLEOTIDE SEQUENCE [LARGE SCALE GENOMIC DNA]</scope>
    <source>
        <strain evidence="1">12NC29</strain>
    </source>
</reference>
<keyword evidence="2" id="KW-1185">Reference proteome</keyword>
<evidence type="ECO:0000313" key="1">
    <source>
        <dbReference type="EMBL" id="PLW11466.1"/>
    </source>
</evidence>
<protein>
    <submittedName>
        <fullName evidence="1">Uncharacterized protein</fullName>
    </submittedName>
</protein>
<dbReference type="EMBL" id="PGCJ01001018">
    <property type="protein sequence ID" value="PLW11466.1"/>
    <property type="molecule type" value="Genomic_DNA"/>
</dbReference>
<dbReference type="OrthoDB" id="2506816at2759"/>
<dbReference type="Proteomes" id="UP000235388">
    <property type="component" value="Unassembled WGS sequence"/>
</dbReference>
<name>A0A2N5SDY7_9BASI</name>
<dbReference type="AlphaFoldDB" id="A0A2N5SDY7"/>
<comment type="caution">
    <text evidence="1">The sequence shown here is derived from an EMBL/GenBank/DDBJ whole genome shotgun (WGS) entry which is preliminary data.</text>
</comment>
<organism evidence="1 2">
    <name type="scientific">Puccinia coronata f. sp. avenae</name>
    <dbReference type="NCBI Taxonomy" id="200324"/>
    <lineage>
        <taxon>Eukaryota</taxon>
        <taxon>Fungi</taxon>
        <taxon>Dikarya</taxon>
        <taxon>Basidiomycota</taxon>
        <taxon>Pucciniomycotina</taxon>
        <taxon>Pucciniomycetes</taxon>
        <taxon>Pucciniales</taxon>
        <taxon>Pucciniaceae</taxon>
        <taxon>Puccinia</taxon>
    </lineage>
</organism>
<proteinExistence type="predicted"/>
<gene>
    <name evidence="1" type="ORF">PCANC_18438</name>
</gene>
<accession>A0A2N5SDY7</accession>
<sequence length="136" mass="15002">MRSTLDEALLSIVESNEISSSKELFELLQSKCKRSGRRHKVILTKKILKFASKKAPASESWLARFCAIMLDIERAKISVNKLGGLILQALAKAPPGTDSKNFEYSISHTCVTQILWLQADDKSGFIIGLDPIPAQG</sequence>
<evidence type="ECO:0000313" key="2">
    <source>
        <dbReference type="Proteomes" id="UP000235388"/>
    </source>
</evidence>